<keyword evidence="3" id="KW-1185">Reference proteome</keyword>
<dbReference type="Pfam" id="PF13602">
    <property type="entry name" value="ADH_zinc_N_2"/>
    <property type="match status" value="1"/>
</dbReference>
<dbReference type="CDD" id="cd05289">
    <property type="entry name" value="MDR_like_2"/>
    <property type="match status" value="1"/>
</dbReference>
<dbReference type="InterPro" id="IPR036291">
    <property type="entry name" value="NAD(P)-bd_dom_sf"/>
</dbReference>
<evidence type="ECO:0000259" key="1">
    <source>
        <dbReference type="SMART" id="SM00829"/>
    </source>
</evidence>
<dbReference type="RefSeq" id="WP_093524363.1">
    <property type="nucleotide sequence ID" value="NZ_FOSK01000028.1"/>
</dbReference>
<dbReference type="InterPro" id="IPR050700">
    <property type="entry name" value="YIM1/Zinc_Alcohol_DH_Fams"/>
</dbReference>
<reference evidence="2 3" key="1">
    <citation type="submission" date="2016-10" db="EMBL/GenBank/DDBJ databases">
        <authorList>
            <person name="Varghese N."/>
            <person name="Submissions S."/>
        </authorList>
    </citation>
    <scope>NUCLEOTIDE SEQUENCE [LARGE SCALE GENOMIC DNA]</scope>
    <source>
        <strain evidence="2 3">DSM 16392</strain>
    </source>
</reference>
<gene>
    <name evidence="2" type="ORF">SAMN04488518_1289</name>
</gene>
<accession>A0A1I4G4D0</accession>
<dbReference type="SUPFAM" id="SSF50129">
    <property type="entry name" value="GroES-like"/>
    <property type="match status" value="1"/>
</dbReference>
<protein>
    <submittedName>
        <fullName evidence="2">NADPH:quinone reductase</fullName>
    </submittedName>
</protein>
<dbReference type="PANTHER" id="PTHR11695:SF294">
    <property type="entry name" value="RETICULON-4-INTERACTING PROTEIN 1, MITOCHONDRIAL"/>
    <property type="match status" value="1"/>
</dbReference>
<dbReference type="EMBL" id="FOSK01000028">
    <property type="protein sequence ID" value="SFL24958.1"/>
    <property type="molecule type" value="Genomic_DNA"/>
</dbReference>
<feature type="domain" description="Enoyl reductase (ER)" evidence="1">
    <location>
        <begin position="29"/>
        <end position="356"/>
    </location>
</feature>
<organism evidence="2 3">
    <name type="scientific">Pseudovibrio ascidiaceicola</name>
    <dbReference type="NCBI Taxonomy" id="285279"/>
    <lineage>
        <taxon>Bacteria</taxon>
        <taxon>Pseudomonadati</taxon>
        <taxon>Pseudomonadota</taxon>
        <taxon>Alphaproteobacteria</taxon>
        <taxon>Hyphomicrobiales</taxon>
        <taxon>Stappiaceae</taxon>
        <taxon>Pseudovibrio</taxon>
    </lineage>
</organism>
<dbReference type="Pfam" id="PF08240">
    <property type="entry name" value="ADH_N"/>
    <property type="match status" value="1"/>
</dbReference>
<evidence type="ECO:0000313" key="2">
    <source>
        <dbReference type="EMBL" id="SFL24958.1"/>
    </source>
</evidence>
<evidence type="ECO:0000313" key="3">
    <source>
        <dbReference type="Proteomes" id="UP000199598"/>
    </source>
</evidence>
<dbReference type="InterPro" id="IPR011032">
    <property type="entry name" value="GroES-like_sf"/>
</dbReference>
<dbReference type="Gene3D" id="3.40.50.720">
    <property type="entry name" value="NAD(P)-binding Rossmann-like Domain"/>
    <property type="match status" value="1"/>
</dbReference>
<dbReference type="PANTHER" id="PTHR11695">
    <property type="entry name" value="ALCOHOL DEHYDROGENASE RELATED"/>
    <property type="match status" value="1"/>
</dbReference>
<dbReference type="SMART" id="SM00829">
    <property type="entry name" value="PKS_ER"/>
    <property type="match status" value="1"/>
</dbReference>
<sequence length="374" mass="41364">MQKMDTLARYCKAKKIPAIALTKQPRIGHVADEVKMIHIPVPCPSARQITVQVVASSMHIDEIYAAQGTALGRFYAPKNISPDEPYLMGSSVSGIVVAKGKHVTQFKIGDEVTVIPNEFGENASWATYRNVPERYVMLKPPELTHVEASSLMLSSCVAWGALEAAGVRAGDRCMVVGASGAIGSVLIQLLKSKLAYVLGVCSAANSDLVRSLGADEIVDYQHSGFIEHREQKLDVAFDLVGGRRVETAAFRWLKQEGEFVTLVGPVRYLGERKLTLKEFARAVCYVVWRGITTRWRGPKYTFCATIPRRVAQKAIQFCCEHGIHSPIEREIPFELGPVQDAIRLLTTHRTRGRVVINFELAAQRSVSQEKQVSM</sequence>
<dbReference type="Proteomes" id="UP000199598">
    <property type="component" value="Unassembled WGS sequence"/>
</dbReference>
<dbReference type="InterPro" id="IPR020843">
    <property type="entry name" value="ER"/>
</dbReference>
<dbReference type="SUPFAM" id="SSF51735">
    <property type="entry name" value="NAD(P)-binding Rossmann-fold domains"/>
    <property type="match status" value="1"/>
</dbReference>
<dbReference type="Gene3D" id="3.90.180.10">
    <property type="entry name" value="Medium-chain alcohol dehydrogenases, catalytic domain"/>
    <property type="match status" value="1"/>
</dbReference>
<proteinExistence type="predicted"/>
<name>A0A1I4G4D0_9HYPH</name>
<dbReference type="InterPro" id="IPR013154">
    <property type="entry name" value="ADH-like_N"/>
</dbReference>
<comment type="caution">
    <text evidence="2">The sequence shown here is derived from an EMBL/GenBank/DDBJ whole genome shotgun (WGS) entry which is preliminary data.</text>
</comment>